<gene>
    <name evidence="1" type="ORF">ENG67_00825</name>
</gene>
<reference evidence="1" key="1">
    <citation type="journal article" date="2020" name="mSystems">
        <title>Genome- and Community-Level Interaction Insights into Carbon Utilization and Element Cycling Functions of Hydrothermarchaeota in Hydrothermal Sediment.</title>
        <authorList>
            <person name="Zhou Z."/>
            <person name="Liu Y."/>
            <person name="Xu W."/>
            <person name="Pan J."/>
            <person name="Luo Z.H."/>
            <person name="Li M."/>
        </authorList>
    </citation>
    <scope>NUCLEOTIDE SEQUENCE [LARGE SCALE GENOMIC DNA]</scope>
    <source>
        <strain evidence="1">HyVt-237</strain>
    </source>
</reference>
<dbReference type="Proteomes" id="UP000885931">
    <property type="component" value="Unassembled WGS sequence"/>
</dbReference>
<accession>A0A7C0X8N2</accession>
<dbReference type="EMBL" id="DRBW01000029">
    <property type="protein sequence ID" value="HDM89736.1"/>
    <property type="molecule type" value="Genomic_DNA"/>
</dbReference>
<comment type="caution">
    <text evidence="1">The sequence shown here is derived from an EMBL/GenBank/DDBJ whole genome shotgun (WGS) entry which is preliminary data.</text>
</comment>
<name>A0A7C0X8N2_UNCW3</name>
<dbReference type="AlphaFoldDB" id="A0A7C0X8N2"/>
<protein>
    <submittedName>
        <fullName evidence="1">Uncharacterized protein</fullName>
    </submittedName>
</protein>
<organism evidence="1">
    <name type="scientific">candidate division WOR-3 bacterium</name>
    <dbReference type="NCBI Taxonomy" id="2052148"/>
    <lineage>
        <taxon>Bacteria</taxon>
        <taxon>Bacteria division WOR-3</taxon>
    </lineage>
</organism>
<proteinExistence type="predicted"/>
<sequence length="157" mass="18363">MAENTFREKYNAFIGGLELQNIRLMSINAKLREPEFPGSMKVDVKTKTDFSFQDENRLVTDVNAIFSFRDVSSRRIHAKIDITLRVEYRYEVPPDQDMLDIFRDTSLMVNVWPYLRFWGQIITQGFGWPSFLLPLFKSLSWVEKGVSSEKEGDEPVK</sequence>
<evidence type="ECO:0000313" key="1">
    <source>
        <dbReference type="EMBL" id="HDM89736.1"/>
    </source>
</evidence>